<gene>
    <name evidence="1" type="ORF">BIFADO_00522</name>
</gene>
<dbReference type="AlphaFoldDB" id="A7A3X5"/>
<comment type="caution">
    <text evidence="1">The sequence shown here is derived from an EMBL/GenBank/DDBJ whole genome shotgun (WGS) entry which is preliminary data.</text>
</comment>
<reference evidence="1 2" key="1">
    <citation type="submission" date="2007-04" db="EMBL/GenBank/DDBJ databases">
        <authorList>
            <person name="Fulton L."/>
            <person name="Clifton S."/>
            <person name="Fulton B."/>
            <person name="Xu J."/>
            <person name="Minx P."/>
            <person name="Pepin K.H."/>
            <person name="Johnson M."/>
            <person name="Thiruvilangam P."/>
            <person name="Bhonagiri V."/>
            <person name="Nash W.E."/>
            <person name="Mardis E.R."/>
            <person name="Wilson R.K."/>
        </authorList>
    </citation>
    <scope>NUCLEOTIDE SEQUENCE [LARGE SCALE GENOMIC DNA]</scope>
    <source>
        <strain evidence="1 2">L2-32</strain>
    </source>
</reference>
<organism evidence="1 2">
    <name type="scientific">Bifidobacterium adolescentis L2-32</name>
    <dbReference type="NCBI Taxonomy" id="411481"/>
    <lineage>
        <taxon>Bacteria</taxon>
        <taxon>Bacillati</taxon>
        <taxon>Actinomycetota</taxon>
        <taxon>Actinomycetes</taxon>
        <taxon>Bifidobacteriales</taxon>
        <taxon>Bifidobacteriaceae</taxon>
        <taxon>Bifidobacterium</taxon>
    </lineage>
</organism>
<sequence>MVPPFSYASCFGESIITVTENDSQQRVSLPQEKQQTDAESNLNVGLRGKGAANQPKRTITEFRTAKRY</sequence>
<dbReference type="Proteomes" id="UP000003773">
    <property type="component" value="Unassembled WGS sequence"/>
</dbReference>
<dbReference type="EMBL" id="AAXD02000018">
    <property type="protein sequence ID" value="EDN83609.1"/>
    <property type="molecule type" value="Genomic_DNA"/>
</dbReference>
<reference evidence="1 2" key="2">
    <citation type="submission" date="2007-05" db="EMBL/GenBank/DDBJ databases">
        <title>Draft genome sequence of Bifidobacterium adolescentis (L2-32).</title>
        <authorList>
            <person name="Sudarsanam P."/>
            <person name="Ley R."/>
            <person name="Guruge J."/>
            <person name="Turnbaugh P.J."/>
            <person name="Mahowald M."/>
            <person name="Liep D."/>
            <person name="Gordon J."/>
        </authorList>
    </citation>
    <scope>NUCLEOTIDE SEQUENCE [LARGE SCALE GENOMIC DNA]</scope>
    <source>
        <strain evidence="1 2">L2-32</strain>
    </source>
</reference>
<dbReference type="HOGENOM" id="CLU_2785551_0_0_11"/>
<protein>
    <submittedName>
        <fullName evidence="1">Uncharacterized protein</fullName>
    </submittedName>
</protein>
<name>A7A3X5_BIFAD</name>
<evidence type="ECO:0000313" key="2">
    <source>
        <dbReference type="Proteomes" id="UP000003773"/>
    </source>
</evidence>
<evidence type="ECO:0000313" key="1">
    <source>
        <dbReference type="EMBL" id="EDN83609.1"/>
    </source>
</evidence>
<proteinExistence type="predicted"/>
<accession>A7A3X5</accession>